<keyword evidence="7 13" id="KW-0175">Coiled coil</keyword>
<dbReference type="InterPro" id="IPR018368">
    <property type="entry name" value="ClpA/B_CS1"/>
</dbReference>
<keyword evidence="13" id="KW-0963">Cytoplasm</keyword>
<evidence type="ECO:0000313" key="15">
    <source>
        <dbReference type="EMBL" id="GGG80521.1"/>
    </source>
</evidence>
<dbReference type="CDD" id="cd19499">
    <property type="entry name" value="RecA-like_ClpB_Hsp104-like"/>
    <property type="match status" value="1"/>
</dbReference>
<dbReference type="FunFam" id="3.40.50.300:FF:000010">
    <property type="entry name" value="Chaperone clpB 1, putative"/>
    <property type="match status" value="1"/>
</dbReference>
<sequence length="871" mass="96256">MNLDKFTERSRGFVQAAQTIAMRESHQRLAPEHLLKALMDDDQGLAANLITRAGGQPSRVTDTLAQKLKKIPVVGGDSGQVYLDAATARVLDEAEKIATKAGDSFVPVERVLMALAIEKSGAKDALEAGKITPQKLNEAINDLRKGRTADSASAEDGYEALKKYARDLTEAAEEGKIDPIIGRDEEIRRSMQVLSRRTKNNPVLIGEPGVGKTAIAEGLALRIVNGDVPESLRNKRLMALDMGALIAGAKYRGEFEERLKAILKEIEAAAGEIILFIDEMHTLVGAGKADGAMDASNLLKPALARGELHCVGATTLDEYRKHVEKDPALARRFQPVMVQEPTVEDTISILRGIKEKYELHHGVRISDSALVAASTLSQRYITDRFLPDKAIDLMDEAASRLRMEVDSKPEELDQLDRNILQMQIEVEALKLEDDQASKDRLETLERELAELEERSAEMTAQWQAERDKLASARDLKEQLDRLRADLEIAKREGNFAKAGELQYGRIPELEKQLVEAEEAEGDIMVEEAVRPEQIAEVVERWTGIPTSRMLEGEREKLLRMEDGLHKRVVGQGQAVKAVANAVRRARAGLNDENRPLGSFLFLGPTGVGKTELTKAVAEFLFDDDSAMVRIDMSEFMEKHSVARLIGAPPGYVGYDEGGVLTEAVRRRPYQVVLFDEVEKAHPDVFNVLLQVLDDGVLTDGQGRTVDFKQTLIILTSNLGSQALSQLPEGADSAGARRDVMDAVRAHFRPEFLNRLDETIIFDRLKREDMSGIVDIQLVRLFKRLADRKITLTLDADARKWLAEEGYDPVFGARPLKRVIQRALQDPLAEMLLGGDIRDGDIVTVSAGAEGLLIGERVGASTRPRPDDAVVH</sequence>
<dbReference type="InterPro" id="IPR003593">
    <property type="entry name" value="AAA+_ATPase"/>
</dbReference>
<dbReference type="InterPro" id="IPR001270">
    <property type="entry name" value="ClpA/B"/>
</dbReference>
<dbReference type="NCBIfam" id="TIGR03346">
    <property type="entry name" value="chaperone_ClpB"/>
    <property type="match status" value="1"/>
</dbReference>
<dbReference type="PRINTS" id="PR00300">
    <property type="entry name" value="CLPPROTEASEA"/>
</dbReference>
<keyword evidence="16" id="KW-1185">Reference proteome</keyword>
<gene>
    <name evidence="13 15" type="primary">clpB</name>
    <name evidence="15" type="ORF">GCM10011415_32390</name>
</gene>
<evidence type="ECO:0000259" key="14">
    <source>
        <dbReference type="PROSITE" id="PS51903"/>
    </source>
</evidence>
<comment type="caution">
    <text evidence="15">The sequence shown here is derived from an EMBL/GenBank/DDBJ whole genome shotgun (WGS) entry which is preliminary data.</text>
</comment>
<dbReference type="GO" id="GO:0034605">
    <property type="term" value="P:cellular response to heat"/>
    <property type="evidence" value="ECO:0007669"/>
    <property type="project" value="TreeGrafter"/>
</dbReference>
<dbReference type="Pfam" id="PF17871">
    <property type="entry name" value="AAA_lid_9"/>
    <property type="match status" value="1"/>
</dbReference>
<evidence type="ECO:0000256" key="9">
    <source>
        <dbReference type="ARBA" id="ARBA00025613"/>
    </source>
</evidence>
<dbReference type="PANTHER" id="PTHR11638">
    <property type="entry name" value="ATP-DEPENDENT CLP PROTEASE"/>
    <property type="match status" value="1"/>
</dbReference>
<evidence type="ECO:0000313" key="16">
    <source>
        <dbReference type="Proteomes" id="UP000617145"/>
    </source>
</evidence>
<dbReference type="InterPro" id="IPR003959">
    <property type="entry name" value="ATPase_AAA_core"/>
</dbReference>
<dbReference type="SUPFAM" id="SSF81923">
    <property type="entry name" value="Double Clp-N motif"/>
    <property type="match status" value="1"/>
</dbReference>
<name>A0A8J2ZMI8_9RHOB</name>
<dbReference type="PROSITE" id="PS00870">
    <property type="entry name" value="CLPAB_1"/>
    <property type="match status" value="1"/>
</dbReference>
<dbReference type="InterPro" id="IPR017730">
    <property type="entry name" value="Chaperonin_ClpB"/>
</dbReference>
<feature type="coiled-coil region" evidence="13">
    <location>
        <begin position="412"/>
        <end position="492"/>
    </location>
</feature>
<evidence type="ECO:0000256" key="1">
    <source>
        <dbReference type="ARBA" id="ARBA00004496"/>
    </source>
</evidence>
<dbReference type="Pfam" id="PF10431">
    <property type="entry name" value="ClpB_D2-small"/>
    <property type="match status" value="1"/>
</dbReference>
<dbReference type="InterPro" id="IPR041546">
    <property type="entry name" value="ClpA/ClpB_AAA_lid"/>
</dbReference>
<dbReference type="Pfam" id="PF02861">
    <property type="entry name" value="Clp_N"/>
    <property type="match status" value="1"/>
</dbReference>
<dbReference type="InterPro" id="IPR036628">
    <property type="entry name" value="Clp_N_dom_sf"/>
</dbReference>
<keyword evidence="13" id="KW-0346">Stress response</keyword>
<evidence type="ECO:0000256" key="2">
    <source>
        <dbReference type="ARBA" id="ARBA00008675"/>
    </source>
</evidence>
<dbReference type="GO" id="GO:0005737">
    <property type="term" value="C:cytoplasm"/>
    <property type="evidence" value="ECO:0007669"/>
    <property type="project" value="UniProtKB-SubCell"/>
</dbReference>
<proteinExistence type="inferred from homology"/>
<dbReference type="Proteomes" id="UP000617145">
    <property type="component" value="Unassembled WGS sequence"/>
</dbReference>
<dbReference type="GO" id="GO:0005524">
    <property type="term" value="F:ATP binding"/>
    <property type="evidence" value="ECO:0007669"/>
    <property type="project" value="UniProtKB-UniRule"/>
</dbReference>
<comment type="similarity">
    <text evidence="2 12">Belongs to the ClpA/ClpB family.</text>
</comment>
<dbReference type="Gene3D" id="1.10.8.60">
    <property type="match status" value="1"/>
</dbReference>
<dbReference type="Pfam" id="PF07724">
    <property type="entry name" value="AAA_2"/>
    <property type="match status" value="1"/>
</dbReference>
<dbReference type="InterPro" id="IPR004176">
    <property type="entry name" value="Clp_R_N"/>
</dbReference>
<dbReference type="CDD" id="cd00009">
    <property type="entry name" value="AAA"/>
    <property type="match status" value="1"/>
</dbReference>
<dbReference type="Gene3D" id="3.40.50.300">
    <property type="entry name" value="P-loop containing nucleotide triphosphate hydrolases"/>
    <property type="match status" value="3"/>
</dbReference>
<dbReference type="InterPro" id="IPR028299">
    <property type="entry name" value="ClpA/B_CS2"/>
</dbReference>
<accession>A0A8J2ZMI8</accession>
<dbReference type="InterPro" id="IPR019489">
    <property type="entry name" value="Clp_ATPase_C"/>
</dbReference>
<dbReference type="GO" id="GO:0042026">
    <property type="term" value="P:protein refolding"/>
    <property type="evidence" value="ECO:0007669"/>
    <property type="project" value="UniProtKB-UniRule"/>
</dbReference>
<dbReference type="InterPro" id="IPR027417">
    <property type="entry name" value="P-loop_NTPase"/>
</dbReference>
<dbReference type="InterPro" id="IPR050130">
    <property type="entry name" value="ClpA_ClpB"/>
</dbReference>
<dbReference type="FunFam" id="1.10.8.60:FF:000017">
    <property type="entry name" value="ATP-dependent chaperone ClpB"/>
    <property type="match status" value="1"/>
</dbReference>
<keyword evidence="5 12" id="KW-0547">Nucleotide-binding</keyword>
<dbReference type="RefSeq" id="WP_188791264.1">
    <property type="nucleotide sequence ID" value="NZ_BMJV01000006.1"/>
</dbReference>
<evidence type="ECO:0000256" key="6">
    <source>
        <dbReference type="ARBA" id="ARBA00022840"/>
    </source>
</evidence>
<feature type="domain" description="Clp R" evidence="14">
    <location>
        <begin position="3"/>
        <end position="146"/>
    </location>
</feature>
<dbReference type="SUPFAM" id="SSF52540">
    <property type="entry name" value="P-loop containing nucleoside triphosphate hydrolases"/>
    <property type="match status" value="2"/>
</dbReference>
<reference evidence="15" key="2">
    <citation type="submission" date="2020-09" db="EMBL/GenBank/DDBJ databases">
        <authorList>
            <person name="Sun Q."/>
            <person name="Zhou Y."/>
        </authorList>
    </citation>
    <scope>NUCLEOTIDE SEQUENCE</scope>
    <source>
        <strain evidence="15">CGMCC 1.15762</strain>
    </source>
</reference>
<dbReference type="PROSITE" id="PS51903">
    <property type="entry name" value="CLP_R"/>
    <property type="match status" value="1"/>
</dbReference>
<dbReference type="EMBL" id="BMJV01000006">
    <property type="protein sequence ID" value="GGG80521.1"/>
    <property type="molecule type" value="Genomic_DNA"/>
</dbReference>
<organism evidence="15 16">
    <name type="scientific">Salipiger pallidus</name>
    <dbReference type="NCBI Taxonomy" id="1775170"/>
    <lineage>
        <taxon>Bacteria</taxon>
        <taxon>Pseudomonadati</taxon>
        <taxon>Pseudomonadota</taxon>
        <taxon>Alphaproteobacteria</taxon>
        <taxon>Rhodobacterales</taxon>
        <taxon>Roseobacteraceae</taxon>
        <taxon>Salipiger</taxon>
    </lineage>
</organism>
<dbReference type="PROSITE" id="PS00871">
    <property type="entry name" value="CLPAB_2"/>
    <property type="match status" value="1"/>
</dbReference>
<evidence type="ECO:0000256" key="5">
    <source>
        <dbReference type="ARBA" id="ARBA00022741"/>
    </source>
</evidence>
<keyword evidence="4 11" id="KW-0677">Repeat</keyword>
<comment type="function">
    <text evidence="9">Part of a stress-induced multi-chaperone system, it is involved in the recovery of the cell from heat-induced damage, in cooperation with DnaK, DnaJ and GrpE. Acts before DnaK, in the processing of protein aggregates. Protein binding stimulates the ATPase activity; ATP hydrolysis unfolds the denatured protein aggregates, which probably helps expose new hydrophobic binding sites on the surface of ClpB-bound aggregates, contributing to the solubilization and refolding of denatured protein aggregates by DnaK.</text>
</comment>
<protein>
    <recommendedName>
        <fullName evidence="3 13">Chaperone protein ClpB</fullName>
    </recommendedName>
</protein>
<dbReference type="FunFam" id="3.40.50.300:FF:000120">
    <property type="entry name" value="ATP-dependent chaperone ClpB"/>
    <property type="match status" value="1"/>
</dbReference>
<evidence type="ECO:0000256" key="7">
    <source>
        <dbReference type="ARBA" id="ARBA00023054"/>
    </source>
</evidence>
<dbReference type="SMART" id="SM01086">
    <property type="entry name" value="ClpB_D2-small"/>
    <property type="match status" value="1"/>
</dbReference>
<dbReference type="SMART" id="SM00382">
    <property type="entry name" value="AAA"/>
    <property type="match status" value="2"/>
</dbReference>
<comment type="subcellular location">
    <subcellularLocation>
        <location evidence="1 13">Cytoplasm</location>
    </subcellularLocation>
</comment>
<evidence type="ECO:0000256" key="3">
    <source>
        <dbReference type="ARBA" id="ARBA00017574"/>
    </source>
</evidence>
<reference evidence="15" key="1">
    <citation type="journal article" date="2014" name="Int. J. Syst. Evol. Microbiol.">
        <title>Complete genome sequence of Corynebacterium casei LMG S-19264T (=DSM 44701T), isolated from a smear-ripened cheese.</title>
        <authorList>
            <consortium name="US DOE Joint Genome Institute (JGI-PGF)"/>
            <person name="Walter F."/>
            <person name="Albersmeier A."/>
            <person name="Kalinowski J."/>
            <person name="Ruckert C."/>
        </authorList>
    </citation>
    <scope>NUCLEOTIDE SEQUENCE</scope>
    <source>
        <strain evidence="15">CGMCC 1.15762</strain>
    </source>
</reference>
<dbReference type="AlphaFoldDB" id="A0A8J2ZMI8"/>
<evidence type="ECO:0000256" key="11">
    <source>
        <dbReference type="PROSITE-ProRule" id="PRU01251"/>
    </source>
</evidence>
<dbReference type="PANTHER" id="PTHR11638:SF18">
    <property type="entry name" value="HEAT SHOCK PROTEIN 104"/>
    <property type="match status" value="1"/>
</dbReference>
<dbReference type="GO" id="GO:0016887">
    <property type="term" value="F:ATP hydrolysis activity"/>
    <property type="evidence" value="ECO:0007669"/>
    <property type="project" value="InterPro"/>
</dbReference>
<evidence type="ECO:0000256" key="10">
    <source>
        <dbReference type="ARBA" id="ARBA00026057"/>
    </source>
</evidence>
<dbReference type="Gene3D" id="1.10.1780.10">
    <property type="entry name" value="Clp, N-terminal domain"/>
    <property type="match status" value="1"/>
</dbReference>
<keyword evidence="6 12" id="KW-0067">ATP-binding</keyword>
<evidence type="ECO:0000256" key="4">
    <source>
        <dbReference type="ARBA" id="ARBA00022737"/>
    </source>
</evidence>
<dbReference type="FunFam" id="3.40.50.300:FF:000025">
    <property type="entry name" value="ATP-dependent Clp protease subunit"/>
    <property type="match status" value="1"/>
</dbReference>
<dbReference type="Pfam" id="PF00004">
    <property type="entry name" value="AAA"/>
    <property type="match status" value="1"/>
</dbReference>
<keyword evidence="8 12" id="KW-0143">Chaperone</keyword>
<comment type="subunit">
    <text evidence="10">Homohexamer. The oligomerization is ATP-dependent.</text>
</comment>
<evidence type="ECO:0000256" key="12">
    <source>
        <dbReference type="RuleBase" id="RU004432"/>
    </source>
</evidence>
<evidence type="ECO:0000256" key="13">
    <source>
        <dbReference type="RuleBase" id="RU362034"/>
    </source>
</evidence>
<comment type="subunit">
    <text evidence="13">Homohexamer; The oligomerization is ATP-dependent.</text>
</comment>
<evidence type="ECO:0000256" key="8">
    <source>
        <dbReference type="ARBA" id="ARBA00023186"/>
    </source>
</evidence>